<proteinExistence type="inferred from homology"/>
<dbReference type="InterPro" id="IPR023631">
    <property type="entry name" value="Amidase_dom"/>
</dbReference>
<dbReference type="SUPFAM" id="SSF75304">
    <property type="entry name" value="Amidase signature (AS) enzymes"/>
    <property type="match status" value="1"/>
</dbReference>
<dbReference type="InterPro" id="IPR036928">
    <property type="entry name" value="AS_sf"/>
</dbReference>
<accession>A0A9P7AUK1</accession>
<reference evidence="4" key="1">
    <citation type="submission" date="2019-07" db="EMBL/GenBank/DDBJ databases">
        <title>Hyphodiscus hymeniophilus genome sequencing and assembly.</title>
        <authorList>
            <person name="Kramer G."/>
            <person name="Nodwell J."/>
        </authorList>
    </citation>
    <scope>NUCLEOTIDE SEQUENCE</scope>
    <source>
        <strain evidence="4">ATCC 34498</strain>
    </source>
</reference>
<evidence type="ECO:0000259" key="2">
    <source>
        <dbReference type="Pfam" id="PF00857"/>
    </source>
</evidence>
<dbReference type="PANTHER" id="PTHR11895">
    <property type="entry name" value="TRANSAMIDASE"/>
    <property type="match status" value="1"/>
</dbReference>
<dbReference type="Gene3D" id="3.90.1300.10">
    <property type="entry name" value="Amidase signature (AS) domain"/>
    <property type="match status" value="1"/>
</dbReference>
<dbReference type="EMBL" id="VNKQ01000014">
    <property type="protein sequence ID" value="KAG0646829.1"/>
    <property type="molecule type" value="Genomic_DNA"/>
</dbReference>
<dbReference type="PANTHER" id="PTHR11895:SF169">
    <property type="entry name" value="GLUTAMYL-TRNA(GLN) AMIDOTRANSFERASE"/>
    <property type="match status" value="1"/>
</dbReference>
<feature type="domain" description="Amidase" evidence="3">
    <location>
        <begin position="273"/>
        <end position="694"/>
    </location>
</feature>
<name>A0A9P7AUK1_9HELO</name>
<comment type="caution">
    <text evidence="4">The sequence shown here is derived from an EMBL/GenBank/DDBJ whole genome shotgun (WGS) entry which is preliminary data.</text>
</comment>
<sequence length="710" mass="76997">MASTTKMSLSNARPYAFNFPPATTALIIIDMQRDFVDPDGFGSIQCGNPEIFSAVRSIVPTIQKVLHASRAIGLHVFHTREGHRSDLSDLPATKKLRQVSAPNGHHTMGIGDQGPMGRLLVRGEWGHDIIDELKPLPGEVIIDKPGKGSFWGTELHRGLLARGITHLLFAGVTTECCVTTTLRECNDRGFECCILSDCTGGFDQQMVTTSLDIICGHDGLFGYIGSSSDFFASASISQDLTPPTTPPASEDSLLPIAELQRRYKTGLADPEVVVNSLFDRIEKYKKLDDAVWISLQSRSEVLVAARALSRKYAGKAVPPLFAIPFALKDNIDVQGISTTATCEPFAYIAKSTAPAVQRLLDAGALYIGKLNMDQLATGLSGCRSPYGTPHSVYSSEHISGGSSSGSAVAVAAGLVSFALGTDTAGSGRVPAAFNGIVGFKPTKGTISARGMVPACKSLDTLSVMAPSLNDARRVWYIIDKHDPWMPTRNRRYHSRYGSKISEGQRKEVLHLLFHQQMSSQLVRRMQRLRSCGGRLVEVDYAPFSKASDLLYDASLVHERIACIGHDFLLKNMERLHPTTKTLFQKALDSKLEAWQVFRDQALQAEYTRQAQRTFDTLEGGIDVLVVPSAPCHPTIKEMEEEPLKLNAKVGTFTHAGNVVDLCGVSVNAGFVEGKTRLPFGVTFLGGSGMDGKVLGIAEVFEQSLKGGLKV</sequence>
<comment type="similarity">
    <text evidence="1">Belongs to the isochorismatase family.</text>
</comment>
<gene>
    <name evidence="4" type="ORF">D0Z07_6096</name>
</gene>
<evidence type="ECO:0000259" key="3">
    <source>
        <dbReference type="Pfam" id="PF01425"/>
    </source>
</evidence>
<dbReference type="SUPFAM" id="SSF52499">
    <property type="entry name" value="Isochorismatase-like hydrolases"/>
    <property type="match status" value="1"/>
</dbReference>
<dbReference type="Gene3D" id="1.20.58.1700">
    <property type="match status" value="1"/>
</dbReference>
<evidence type="ECO:0000313" key="5">
    <source>
        <dbReference type="Proteomes" id="UP000785200"/>
    </source>
</evidence>
<dbReference type="OrthoDB" id="167809at2759"/>
<dbReference type="InterPro" id="IPR036380">
    <property type="entry name" value="Isochorismatase-like_sf"/>
</dbReference>
<dbReference type="InterPro" id="IPR000120">
    <property type="entry name" value="Amidase"/>
</dbReference>
<evidence type="ECO:0000313" key="4">
    <source>
        <dbReference type="EMBL" id="KAG0646829.1"/>
    </source>
</evidence>
<organism evidence="4 5">
    <name type="scientific">Hyphodiscus hymeniophilus</name>
    <dbReference type="NCBI Taxonomy" id="353542"/>
    <lineage>
        <taxon>Eukaryota</taxon>
        <taxon>Fungi</taxon>
        <taxon>Dikarya</taxon>
        <taxon>Ascomycota</taxon>
        <taxon>Pezizomycotina</taxon>
        <taxon>Leotiomycetes</taxon>
        <taxon>Helotiales</taxon>
        <taxon>Hyphodiscaceae</taxon>
        <taxon>Hyphodiscus</taxon>
    </lineage>
</organism>
<keyword evidence="5" id="KW-1185">Reference proteome</keyword>
<dbReference type="InterPro" id="IPR000868">
    <property type="entry name" value="Isochorismatase-like_dom"/>
</dbReference>
<dbReference type="Gene3D" id="3.40.50.850">
    <property type="entry name" value="Isochorismatase-like"/>
    <property type="match status" value="1"/>
</dbReference>
<feature type="domain" description="Isochorismatase-like" evidence="2">
    <location>
        <begin position="24"/>
        <end position="212"/>
    </location>
</feature>
<protein>
    <submittedName>
        <fullName evidence="4">Allophanate hydrolase</fullName>
    </submittedName>
</protein>
<dbReference type="Pfam" id="PF01425">
    <property type="entry name" value="Amidase"/>
    <property type="match status" value="1"/>
</dbReference>
<dbReference type="CDD" id="cd00431">
    <property type="entry name" value="cysteine_hydrolases"/>
    <property type="match status" value="1"/>
</dbReference>
<dbReference type="Pfam" id="PF00857">
    <property type="entry name" value="Isochorismatase"/>
    <property type="match status" value="1"/>
</dbReference>
<keyword evidence="4" id="KW-0378">Hydrolase</keyword>
<evidence type="ECO:0000256" key="1">
    <source>
        <dbReference type="ARBA" id="ARBA00006336"/>
    </source>
</evidence>
<dbReference type="GO" id="GO:0016787">
    <property type="term" value="F:hydrolase activity"/>
    <property type="evidence" value="ECO:0007669"/>
    <property type="project" value="UniProtKB-KW"/>
</dbReference>
<dbReference type="Proteomes" id="UP000785200">
    <property type="component" value="Unassembled WGS sequence"/>
</dbReference>
<dbReference type="AlphaFoldDB" id="A0A9P7AUK1"/>